<comment type="caution">
    <text evidence="2">The sequence shown here is derived from an EMBL/GenBank/DDBJ whole genome shotgun (WGS) entry which is preliminary data.</text>
</comment>
<organism evidence="2 3">
    <name type="scientific">Coniophora puteana (strain RWD-64-598)</name>
    <name type="common">Brown rot fungus</name>
    <dbReference type="NCBI Taxonomy" id="741705"/>
    <lineage>
        <taxon>Eukaryota</taxon>
        <taxon>Fungi</taxon>
        <taxon>Dikarya</taxon>
        <taxon>Basidiomycota</taxon>
        <taxon>Agaricomycotina</taxon>
        <taxon>Agaricomycetes</taxon>
        <taxon>Agaricomycetidae</taxon>
        <taxon>Boletales</taxon>
        <taxon>Coniophorineae</taxon>
        <taxon>Coniophoraceae</taxon>
        <taxon>Coniophora</taxon>
    </lineage>
</organism>
<reference evidence="3" key="1">
    <citation type="journal article" date="2012" name="Science">
        <title>The Paleozoic origin of enzymatic lignin decomposition reconstructed from 31 fungal genomes.</title>
        <authorList>
            <person name="Floudas D."/>
            <person name="Binder M."/>
            <person name="Riley R."/>
            <person name="Barry K."/>
            <person name="Blanchette R.A."/>
            <person name="Henrissat B."/>
            <person name="Martinez A.T."/>
            <person name="Otillar R."/>
            <person name="Spatafora J.W."/>
            <person name="Yadav J.S."/>
            <person name="Aerts A."/>
            <person name="Benoit I."/>
            <person name="Boyd A."/>
            <person name="Carlson A."/>
            <person name="Copeland A."/>
            <person name="Coutinho P.M."/>
            <person name="de Vries R.P."/>
            <person name="Ferreira P."/>
            <person name="Findley K."/>
            <person name="Foster B."/>
            <person name="Gaskell J."/>
            <person name="Glotzer D."/>
            <person name="Gorecki P."/>
            <person name="Heitman J."/>
            <person name="Hesse C."/>
            <person name="Hori C."/>
            <person name="Igarashi K."/>
            <person name="Jurgens J.A."/>
            <person name="Kallen N."/>
            <person name="Kersten P."/>
            <person name="Kohler A."/>
            <person name="Kuees U."/>
            <person name="Kumar T.K.A."/>
            <person name="Kuo A."/>
            <person name="LaButti K."/>
            <person name="Larrondo L.F."/>
            <person name="Lindquist E."/>
            <person name="Ling A."/>
            <person name="Lombard V."/>
            <person name="Lucas S."/>
            <person name="Lundell T."/>
            <person name="Martin R."/>
            <person name="McLaughlin D.J."/>
            <person name="Morgenstern I."/>
            <person name="Morin E."/>
            <person name="Murat C."/>
            <person name="Nagy L.G."/>
            <person name="Nolan M."/>
            <person name="Ohm R.A."/>
            <person name="Patyshakuliyeva A."/>
            <person name="Rokas A."/>
            <person name="Ruiz-Duenas F.J."/>
            <person name="Sabat G."/>
            <person name="Salamov A."/>
            <person name="Samejima M."/>
            <person name="Schmutz J."/>
            <person name="Slot J.C."/>
            <person name="St John F."/>
            <person name="Stenlid J."/>
            <person name="Sun H."/>
            <person name="Sun S."/>
            <person name="Syed K."/>
            <person name="Tsang A."/>
            <person name="Wiebenga A."/>
            <person name="Young D."/>
            <person name="Pisabarro A."/>
            <person name="Eastwood D.C."/>
            <person name="Martin F."/>
            <person name="Cullen D."/>
            <person name="Grigoriev I.V."/>
            <person name="Hibbett D.S."/>
        </authorList>
    </citation>
    <scope>NUCLEOTIDE SEQUENCE [LARGE SCALE GENOMIC DNA]</scope>
    <source>
        <strain evidence="3">RWD-64-598 SS2</strain>
    </source>
</reference>
<sequence>MGVDVPSNVVNIVCKSGEFIIGHTFNGQMKAIERRMNISRTLLKEMPESSYDPNVVSPEELENIKKEFRNLETLYQSLVRLRTKWSTSHFSVMAISQAHKTAAGAKSLKFGLREVSERAANHESLREFEAQIEKATLKVKVSDARALPSAGSEGGPTNGASTSTIIMATERESQSQVPLRVDISQTARTDSAEGGPRECAVLDSPTSEPTDPEYMKARHEFLDKAADVLIRTVALGYPTLHVDADTLKAAVHAVVLDR</sequence>
<gene>
    <name evidence="2" type="ORF">CONPUDRAFT_152484</name>
</gene>
<dbReference type="AlphaFoldDB" id="A0A5M3MWD1"/>
<dbReference type="RefSeq" id="XP_007767211.1">
    <property type="nucleotide sequence ID" value="XM_007769021.1"/>
</dbReference>
<dbReference type="GeneID" id="19203004"/>
<evidence type="ECO:0000256" key="1">
    <source>
        <dbReference type="SAM" id="MobiDB-lite"/>
    </source>
</evidence>
<feature type="region of interest" description="Disordered" evidence="1">
    <location>
        <begin position="187"/>
        <end position="211"/>
    </location>
</feature>
<name>A0A5M3MWD1_CONPW</name>
<dbReference type="KEGG" id="cput:CONPUDRAFT_152484"/>
<accession>A0A5M3MWD1</accession>
<proteinExistence type="predicted"/>
<protein>
    <submittedName>
        <fullName evidence="2">Uncharacterized protein</fullName>
    </submittedName>
</protein>
<evidence type="ECO:0000313" key="2">
    <source>
        <dbReference type="EMBL" id="EIW83458.1"/>
    </source>
</evidence>
<dbReference type="Proteomes" id="UP000053558">
    <property type="component" value="Unassembled WGS sequence"/>
</dbReference>
<dbReference type="EMBL" id="JH711576">
    <property type="protein sequence ID" value="EIW83458.1"/>
    <property type="molecule type" value="Genomic_DNA"/>
</dbReference>
<keyword evidence="3" id="KW-1185">Reference proteome</keyword>
<evidence type="ECO:0000313" key="3">
    <source>
        <dbReference type="Proteomes" id="UP000053558"/>
    </source>
</evidence>